<dbReference type="GO" id="GO:0005886">
    <property type="term" value="C:plasma membrane"/>
    <property type="evidence" value="ECO:0007669"/>
    <property type="project" value="TreeGrafter"/>
</dbReference>
<feature type="transmembrane region" description="Helical" evidence="6">
    <location>
        <begin position="66"/>
        <end position="86"/>
    </location>
</feature>
<sequence>MNDTLKIISLVDLSVAFIPVIIALGFIYLWSLNVKQASYALARMLVQLLLIGYVLSYIFYSDNAWLITSILLAMISVSCWIALRTLPSQHRLKLFKHGFIAILVGGGFTLLIISQGALSLTPWYKAQIIIPLGGMIFATAMNSISLCAERIFSELNNNKSYKIARQQALNAATIPVINSLFAVGLVSIPGMMTGQILSGVSPLIAARYQIIVMCMIFASAILSAVIFLLLSETTMKEIIKYKTNSQP</sequence>
<keyword evidence="5 6" id="KW-0472">Membrane</keyword>
<dbReference type="KEGG" id="cber:B5D82_17880"/>
<organism evidence="7 8">
    <name type="scientific">Cognaticolwellia beringensis</name>
    <dbReference type="NCBI Taxonomy" id="1967665"/>
    <lineage>
        <taxon>Bacteria</taxon>
        <taxon>Pseudomonadati</taxon>
        <taxon>Pseudomonadota</taxon>
        <taxon>Gammaproteobacteria</taxon>
        <taxon>Alteromonadales</taxon>
        <taxon>Colwelliaceae</taxon>
        <taxon>Cognaticolwellia</taxon>
    </lineage>
</organism>
<feature type="transmembrane region" description="Helical" evidence="6">
    <location>
        <begin position="168"/>
        <end position="188"/>
    </location>
</feature>
<comment type="subcellular location">
    <subcellularLocation>
        <location evidence="1">Membrane</location>
        <topology evidence="1">Multi-pass membrane protein</topology>
    </subcellularLocation>
</comment>
<comment type="similarity">
    <text evidence="2">Belongs to the UPF0014 family.</text>
</comment>
<feature type="transmembrane region" description="Helical" evidence="6">
    <location>
        <begin position="208"/>
        <end position="230"/>
    </location>
</feature>
<name>A0A222GFD2_9GAMM</name>
<evidence type="ECO:0000256" key="5">
    <source>
        <dbReference type="ARBA" id="ARBA00023136"/>
    </source>
</evidence>
<accession>A0A222GFD2</accession>
<dbReference type="OrthoDB" id="9791807at2"/>
<evidence type="ECO:0000256" key="2">
    <source>
        <dbReference type="ARBA" id="ARBA00005268"/>
    </source>
</evidence>
<keyword evidence="8" id="KW-1185">Reference proteome</keyword>
<dbReference type="RefSeq" id="WP_081154603.1">
    <property type="nucleotide sequence ID" value="NZ_CP020465.1"/>
</dbReference>
<evidence type="ECO:0000256" key="6">
    <source>
        <dbReference type="SAM" id="Phobius"/>
    </source>
</evidence>
<gene>
    <name evidence="7" type="ORF">B5D82_17880</name>
</gene>
<dbReference type="PANTHER" id="PTHR30028">
    <property type="entry name" value="UPF0014 INNER MEMBRANE PROTEIN YBBM-RELATED"/>
    <property type="match status" value="1"/>
</dbReference>
<feature type="transmembrane region" description="Helical" evidence="6">
    <location>
        <begin position="98"/>
        <end position="118"/>
    </location>
</feature>
<dbReference type="InterPro" id="IPR005226">
    <property type="entry name" value="UPF0014_fam"/>
</dbReference>
<evidence type="ECO:0000256" key="4">
    <source>
        <dbReference type="ARBA" id="ARBA00022989"/>
    </source>
</evidence>
<dbReference type="Pfam" id="PF03649">
    <property type="entry name" value="UPF0014"/>
    <property type="match status" value="1"/>
</dbReference>
<feature type="transmembrane region" description="Helical" evidence="6">
    <location>
        <begin position="124"/>
        <end position="147"/>
    </location>
</feature>
<evidence type="ECO:0000256" key="3">
    <source>
        <dbReference type="ARBA" id="ARBA00022692"/>
    </source>
</evidence>
<protein>
    <recommendedName>
        <fullName evidence="9">ABC transporter permease</fullName>
    </recommendedName>
</protein>
<evidence type="ECO:0008006" key="9">
    <source>
        <dbReference type="Google" id="ProtNLM"/>
    </source>
</evidence>
<keyword evidence="4 6" id="KW-1133">Transmembrane helix</keyword>
<evidence type="ECO:0000313" key="7">
    <source>
        <dbReference type="EMBL" id="ASP50084.1"/>
    </source>
</evidence>
<feature type="transmembrane region" description="Helical" evidence="6">
    <location>
        <begin position="41"/>
        <end position="60"/>
    </location>
</feature>
<feature type="transmembrane region" description="Helical" evidence="6">
    <location>
        <begin position="6"/>
        <end position="29"/>
    </location>
</feature>
<dbReference type="Proteomes" id="UP000202259">
    <property type="component" value="Chromosome"/>
</dbReference>
<dbReference type="PANTHER" id="PTHR30028:SF0">
    <property type="entry name" value="PROTEIN ALUMINUM SENSITIVE 3"/>
    <property type="match status" value="1"/>
</dbReference>
<evidence type="ECO:0000256" key="1">
    <source>
        <dbReference type="ARBA" id="ARBA00004141"/>
    </source>
</evidence>
<dbReference type="EMBL" id="CP020465">
    <property type="protein sequence ID" value="ASP50084.1"/>
    <property type="molecule type" value="Genomic_DNA"/>
</dbReference>
<reference evidence="7 8" key="1">
    <citation type="submission" date="2017-08" db="EMBL/GenBank/DDBJ databases">
        <title>Complete genome of Colwellia sp. NB097-1, a psychrophile bacterium ioslated from Bering Sea.</title>
        <authorList>
            <person name="Chen X."/>
        </authorList>
    </citation>
    <scope>NUCLEOTIDE SEQUENCE [LARGE SCALE GENOMIC DNA]</scope>
    <source>
        <strain evidence="7 8">NB097-1</strain>
    </source>
</reference>
<evidence type="ECO:0000313" key="8">
    <source>
        <dbReference type="Proteomes" id="UP000202259"/>
    </source>
</evidence>
<proteinExistence type="inferred from homology"/>
<dbReference type="AlphaFoldDB" id="A0A222GFD2"/>
<keyword evidence="3 6" id="KW-0812">Transmembrane</keyword>